<evidence type="ECO:0000256" key="7">
    <source>
        <dbReference type="SAM" id="MobiDB-lite"/>
    </source>
</evidence>
<evidence type="ECO:0000256" key="4">
    <source>
        <dbReference type="ARBA" id="ARBA00022989"/>
    </source>
</evidence>
<feature type="transmembrane region" description="Helical" evidence="8">
    <location>
        <begin position="224"/>
        <end position="247"/>
    </location>
</feature>
<proteinExistence type="predicted"/>
<keyword evidence="2 8" id="KW-0812">Transmembrane</keyword>
<dbReference type="InterPro" id="IPR051836">
    <property type="entry name" value="Kremen_rcpt"/>
</dbReference>
<evidence type="ECO:0000256" key="1">
    <source>
        <dbReference type="ARBA" id="ARBA00004167"/>
    </source>
</evidence>
<feature type="region of interest" description="Disordered" evidence="7">
    <location>
        <begin position="314"/>
        <end position="333"/>
    </location>
</feature>
<reference evidence="10 11" key="1">
    <citation type="journal article" date="2018" name="Evol. Lett.">
        <title>Horizontal gene cluster transfer increased hallucinogenic mushroom diversity.</title>
        <authorList>
            <person name="Reynolds H.T."/>
            <person name="Vijayakumar V."/>
            <person name="Gluck-Thaler E."/>
            <person name="Korotkin H.B."/>
            <person name="Matheny P.B."/>
            <person name="Slot J.C."/>
        </authorList>
    </citation>
    <scope>NUCLEOTIDE SEQUENCE [LARGE SCALE GENOMIC DNA]</scope>
    <source>
        <strain evidence="10 11">2629</strain>
    </source>
</reference>
<feature type="region of interest" description="Disordered" evidence="7">
    <location>
        <begin position="119"/>
        <end position="148"/>
    </location>
</feature>
<protein>
    <recommendedName>
        <fullName evidence="9">WSC domain-containing protein</fullName>
    </recommendedName>
</protein>
<organism evidence="10 11">
    <name type="scientific">Panaeolus cyanescens</name>
    <dbReference type="NCBI Taxonomy" id="181874"/>
    <lineage>
        <taxon>Eukaryota</taxon>
        <taxon>Fungi</taxon>
        <taxon>Dikarya</taxon>
        <taxon>Basidiomycota</taxon>
        <taxon>Agaricomycotina</taxon>
        <taxon>Agaricomycetes</taxon>
        <taxon>Agaricomycetidae</taxon>
        <taxon>Agaricales</taxon>
        <taxon>Agaricineae</taxon>
        <taxon>Galeropsidaceae</taxon>
        <taxon>Panaeolus</taxon>
    </lineage>
</organism>
<dbReference type="AlphaFoldDB" id="A0A409VG95"/>
<dbReference type="InterPro" id="IPR002889">
    <property type="entry name" value="WSC_carb-bd"/>
</dbReference>
<evidence type="ECO:0000313" key="11">
    <source>
        <dbReference type="Proteomes" id="UP000284842"/>
    </source>
</evidence>
<evidence type="ECO:0000313" key="10">
    <source>
        <dbReference type="EMBL" id="PPQ65261.1"/>
    </source>
</evidence>
<dbReference type="OrthoDB" id="5985073at2759"/>
<dbReference type="PROSITE" id="PS51212">
    <property type="entry name" value="WSC"/>
    <property type="match status" value="1"/>
</dbReference>
<feature type="domain" description="WSC" evidence="9">
    <location>
        <begin position="21"/>
        <end position="113"/>
    </location>
</feature>
<keyword evidence="3" id="KW-0732">Signal</keyword>
<gene>
    <name evidence="10" type="ORF">CVT24_011416</name>
</gene>
<keyword evidence="4 8" id="KW-1133">Transmembrane helix</keyword>
<accession>A0A409VG95</accession>
<sequence>MSSNPQPQPSQIPSLAPAPAGWTYVGCYEDNWSRILDGGHRDTQDMTVISCISVCLGNGFSIAGVQGGSQCFCANTIKAGAARKTETECAMACTGDASQRCGDLWRLNIYQSQSRVVAPSSSTVPSAPTNTSPPQAPAPTPSTPTPSSIAIASTRSLASTGAQPSFTTTRLGSDTTVFTATSDTLSTASSSSANFSSTAVILPPAIDQIFTPNDSPQSSPSSGVVAGIAVASTAITAILVVLLFLMVRKWRRRKMQQAALTQASTLSTIPTYYDTRRETLPSYDDLVARNDEGTAISTSPVFVPMRLANSKASPQPSLQLVTSTPRAPTDSDSLSYLSSGAGTVSTYSTISRLV</sequence>
<evidence type="ECO:0000256" key="6">
    <source>
        <dbReference type="ARBA" id="ARBA00023180"/>
    </source>
</evidence>
<dbReference type="Proteomes" id="UP000284842">
    <property type="component" value="Unassembled WGS sequence"/>
</dbReference>
<dbReference type="STRING" id="181874.A0A409VG95"/>
<dbReference type="SMART" id="SM00321">
    <property type="entry name" value="WSC"/>
    <property type="match status" value="1"/>
</dbReference>
<feature type="compositionally biased region" description="Low complexity" evidence="7">
    <location>
        <begin position="119"/>
        <end position="133"/>
    </location>
</feature>
<dbReference type="Pfam" id="PF01822">
    <property type="entry name" value="WSC"/>
    <property type="match status" value="1"/>
</dbReference>
<dbReference type="GO" id="GO:0005886">
    <property type="term" value="C:plasma membrane"/>
    <property type="evidence" value="ECO:0007669"/>
    <property type="project" value="TreeGrafter"/>
</dbReference>
<name>A0A409VG95_9AGAR</name>
<keyword evidence="5 8" id="KW-0472">Membrane</keyword>
<evidence type="ECO:0000259" key="9">
    <source>
        <dbReference type="PROSITE" id="PS51212"/>
    </source>
</evidence>
<evidence type="ECO:0000256" key="2">
    <source>
        <dbReference type="ARBA" id="ARBA00022692"/>
    </source>
</evidence>
<comment type="subcellular location">
    <subcellularLocation>
        <location evidence="1">Membrane</location>
        <topology evidence="1">Single-pass membrane protein</topology>
    </subcellularLocation>
</comment>
<dbReference type="InParanoid" id="A0A409VG95"/>
<evidence type="ECO:0000256" key="3">
    <source>
        <dbReference type="ARBA" id="ARBA00022729"/>
    </source>
</evidence>
<dbReference type="EMBL" id="NHTK01006069">
    <property type="protein sequence ID" value="PPQ65261.1"/>
    <property type="molecule type" value="Genomic_DNA"/>
</dbReference>
<evidence type="ECO:0000256" key="8">
    <source>
        <dbReference type="SAM" id="Phobius"/>
    </source>
</evidence>
<keyword evidence="6" id="KW-0325">Glycoprotein</keyword>
<comment type="caution">
    <text evidence="10">The sequence shown here is derived from an EMBL/GenBank/DDBJ whole genome shotgun (WGS) entry which is preliminary data.</text>
</comment>
<dbReference type="PANTHER" id="PTHR24269">
    <property type="entry name" value="KREMEN PROTEIN"/>
    <property type="match status" value="1"/>
</dbReference>
<dbReference type="PANTHER" id="PTHR24269:SF16">
    <property type="entry name" value="PROTEIN SLG1"/>
    <property type="match status" value="1"/>
</dbReference>
<feature type="compositionally biased region" description="Pro residues" evidence="7">
    <location>
        <begin position="134"/>
        <end position="144"/>
    </location>
</feature>
<keyword evidence="11" id="KW-1185">Reference proteome</keyword>
<evidence type="ECO:0000256" key="5">
    <source>
        <dbReference type="ARBA" id="ARBA00023136"/>
    </source>
</evidence>